<proteinExistence type="predicted"/>
<keyword evidence="4" id="KW-1185">Reference proteome</keyword>
<dbReference type="AlphaFoldDB" id="A0A318S0W5"/>
<feature type="compositionally biased region" description="Polar residues" evidence="1">
    <location>
        <begin position="124"/>
        <end position="139"/>
    </location>
</feature>
<evidence type="ECO:0000256" key="1">
    <source>
        <dbReference type="SAM" id="MobiDB-lite"/>
    </source>
</evidence>
<reference evidence="3 4" key="1">
    <citation type="submission" date="2018-06" db="EMBL/GenBank/DDBJ databases">
        <title>Genomic Encyclopedia of Type Strains, Phase IV (KMG-IV): sequencing the most valuable type-strain genomes for metagenomic binning, comparative biology and taxonomic classification.</title>
        <authorList>
            <person name="Goeker M."/>
        </authorList>
    </citation>
    <scope>NUCLEOTIDE SEQUENCE [LARGE SCALE GENOMIC DNA]</scope>
    <source>
        <strain evidence="3 4">DSM 45521</strain>
    </source>
</reference>
<dbReference type="InterPro" id="IPR025323">
    <property type="entry name" value="DUF4229"/>
</dbReference>
<evidence type="ECO:0000256" key="2">
    <source>
        <dbReference type="SAM" id="Phobius"/>
    </source>
</evidence>
<feature type="region of interest" description="Disordered" evidence="1">
    <location>
        <begin position="124"/>
        <end position="150"/>
    </location>
</feature>
<dbReference type="EMBL" id="QJSP01000002">
    <property type="protein sequence ID" value="PYE20117.1"/>
    <property type="molecule type" value="Genomic_DNA"/>
</dbReference>
<sequence length="150" mass="15269">MGVSGEEVGPPEGQIPAGQKPAGEKPSSKKRAAAAPVTPSPGAGKRLAMDLALFTGARIALVIALAAGIYLLGNAVGIDVPVLVAAFFAVIIALPLGMVLFKGLRDRVNVGIATVDAGRKAQRENLTSRLRGQENSTAQRDGKSKGSGKS</sequence>
<dbReference type="Pfam" id="PF14012">
    <property type="entry name" value="DUF4229"/>
    <property type="match status" value="1"/>
</dbReference>
<feature type="compositionally biased region" description="Low complexity" evidence="1">
    <location>
        <begin position="1"/>
        <end position="12"/>
    </location>
</feature>
<dbReference type="Proteomes" id="UP000247591">
    <property type="component" value="Unassembled WGS sequence"/>
</dbReference>
<accession>A0A318S0W5</accession>
<keyword evidence="2" id="KW-1133">Transmembrane helix</keyword>
<keyword evidence="2" id="KW-0472">Membrane</keyword>
<keyword evidence="2" id="KW-0812">Transmembrane</keyword>
<organism evidence="3 4">
    <name type="scientific">Williamsia limnetica</name>
    <dbReference type="NCBI Taxonomy" id="882452"/>
    <lineage>
        <taxon>Bacteria</taxon>
        <taxon>Bacillati</taxon>
        <taxon>Actinomycetota</taxon>
        <taxon>Actinomycetes</taxon>
        <taxon>Mycobacteriales</taxon>
        <taxon>Nocardiaceae</taxon>
        <taxon>Williamsia</taxon>
    </lineage>
</organism>
<gene>
    <name evidence="3" type="ORF">DFR67_102255</name>
</gene>
<name>A0A318S0W5_WILLI</name>
<feature type="transmembrane region" description="Helical" evidence="2">
    <location>
        <begin position="51"/>
        <end position="72"/>
    </location>
</feature>
<evidence type="ECO:0000313" key="3">
    <source>
        <dbReference type="EMBL" id="PYE20117.1"/>
    </source>
</evidence>
<evidence type="ECO:0000313" key="4">
    <source>
        <dbReference type="Proteomes" id="UP000247591"/>
    </source>
</evidence>
<comment type="caution">
    <text evidence="3">The sequence shown here is derived from an EMBL/GenBank/DDBJ whole genome shotgun (WGS) entry which is preliminary data.</text>
</comment>
<protein>
    <submittedName>
        <fullName evidence="3">Uncharacterized protein DUF4229</fullName>
    </submittedName>
</protein>
<feature type="transmembrane region" description="Helical" evidence="2">
    <location>
        <begin position="78"/>
        <end position="101"/>
    </location>
</feature>
<feature type="region of interest" description="Disordered" evidence="1">
    <location>
        <begin position="1"/>
        <end position="41"/>
    </location>
</feature>